<dbReference type="PANTHER" id="PTHR43246">
    <property type="entry name" value="PEPTIDYL-PROLYL CIS-TRANS ISOMERASE CYP38, CHLOROPLASTIC"/>
    <property type="match status" value="1"/>
</dbReference>
<feature type="domain" description="PPIase cyclophilin-type" evidence="5">
    <location>
        <begin position="42"/>
        <end position="196"/>
    </location>
</feature>
<dbReference type="InterPro" id="IPR044665">
    <property type="entry name" value="E_coli_cyclophilin_A-like"/>
</dbReference>
<name>A0ABU4RXQ7_9GAMM</name>
<evidence type="ECO:0000256" key="4">
    <source>
        <dbReference type="RuleBase" id="RU363019"/>
    </source>
</evidence>
<dbReference type="EMBL" id="JAXAFO010000014">
    <property type="protein sequence ID" value="MDX6849689.1"/>
    <property type="molecule type" value="Genomic_DNA"/>
</dbReference>
<evidence type="ECO:0000256" key="3">
    <source>
        <dbReference type="ARBA" id="ARBA00023235"/>
    </source>
</evidence>
<dbReference type="GO" id="GO:0003755">
    <property type="term" value="F:peptidyl-prolyl cis-trans isomerase activity"/>
    <property type="evidence" value="ECO:0007669"/>
    <property type="project" value="UniProtKB-EC"/>
</dbReference>
<dbReference type="RefSeq" id="WP_302722614.1">
    <property type="nucleotide sequence ID" value="NZ_JAULRU010000569.1"/>
</dbReference>
<dbReference type="InterPro" id="IPR029000">
    <property type="entry name" value="Cyclophilin-like_dom_sf"/>
</dbReference>
<accession>A0ABU4RXQ7</accession>
<evidence type="ECO:0000259" key="5">
    <source>
        <dbReference type="PROSITE" id="PS50072"/>
    </source>
</evidence>
<dbReference type="PROSITE" id="PS50072">
    <property type="entry name" value="CSA_PPIASE_2"/>
    <property type="match status" value="1"/>
</dbReference>
<reference evidence="6 7" key="1">
    <citation type="submission" date="2023-11" db="EMBL/GenBank/DDBJ databases">
        <title>Gilvimarinus fulvus sp. nov., isolated from the surface of Kelp.</title>
        <authorList>
            <person name="Sun Y.Y."/>
            <person name="Gong Y."/>
            <person name="Du Z.J."/>
        </authorList>
    </citation>
    <scope>NUCLEOTIDE SEQUENCE [LARGE SCALE GENOMIC DNA]</scope>
    <source>
        <strain evidence="6 7">SDUM040013</strain>
    </source>
</reference>
<comment type="similarity">
    <text evidence="1 4">Belongs to the cyclophilin-type PPIase family.</text>
</comment>
<dbReference type="InterPro" id="IPR002130">
    <property type="entry name" value="Cyclophilin-type_PPIase_dom"/>
</dbReference>
<keyword evidence="7" id="KW-1185">Reference proteome</keyword>
<evidence type="ECO:0000313" key="7">
    <source>
        <dbReference type="Proteomes" id="UP001273505"/>
    </source>
</evidence>
<dbReference type="Gene3D" id="2.40.100.10">
    <property type="entry name" value="Cyclophilin-like"/>
    <property type="match status" value="1"/>
</dbReference>
<protein>
    <recommendedName>
        <fullName evidence="4">Peptidyl-prolyl cis-trans isomerase</fullName>
        <shortName evidence="4">PPIase</shortName>
        <ecNumber evidence="4">5.2.1.8</ecNumber>
    </recommendedName>
</protein>
<dbReference type="SUPFAM" id="SSF50891">
    <property type="entry name" value="Cyclophilin-like"/>
    <property type="match status" value="1"/>
</dbReference>
<evidence type="ECO:0000256" key="2">
    <source>
        <dbReference type="ARBA" id="ARBA00023110"/>
    </source>
</evidence>
<dbReference type="PROSITE" id="PS00170">
    <property type="entry name" value="CSA_PPIASE_1"/>
    <property type="match status" value="1"/>
</dbReference>
<dbReference type="PRINTS" id="PR00153">
    <property type="entry name" value="CSAPPISMRASE"/>
</dbReference>
<dbReference type="EC" id="5.2.1.8" evidence="4"/>
<dbReference type="InterPro" id="IPR020892">
    <property type="entry name" value="Cyclophilin-type_PPIase_CS"/>
</dbReference>
<dbReference type="PROSITE" id="PS51257">
    <property type="entry name" value="PROKAR_LIPOPROTEIN"/>
    <property type="match status" value="1"/>
</dbReference>
<dbReference type="Proteomes" id="UP001273505">
    <property type="component" value="Unassembled WGS sequence"/>
</dbReference>
<gene>
    <name evidence="6" type="ORF">SCD92_09975</name>
</gene>
<keyword evidence="4" id="KW-0732">Signal</keyword>
<keyword evidence="2 4" id="KW-0697">Rotamase</keyword>
<organism evidence="6 7">
    <name type="scientific">Gilvimarinus gilvus</name>
    <dbReference type="NCBI Taxonomy" id="3058038"/>
    <lineage>
        <taxon>Bacteria</taxon>
        <taxon>Pseudomonadati</taxon>
        <taxon>Pseudomonadota</taxon>
        <taxon>Gammaproteobacteria</taxon>
        <taxon>Cellvibrionales</taxon>
        <taxon>Cellvibrionaceae</taxon>
        <taxon>Gilvimarinus</taxon>
    </lineage>
</organism>
<feature type="signal peptide" evidence="4">
    <location>
        <begin position="1"/>
        <end position="23"/>
    </location>
</feature>
<keyword evidence="3 4" id="KW-0413">Isomerase</keyword>
<comment type="caution">
    <text evidence="6">The sequence shown here is derived from an EMBL/GenBank/DDBJ whole genome shotgun (WGS) entry which is preliminary data.</text>
</comment>
<comment type="function">
    <text evidence="4">PPIases accelerate the folding of proteins. It catalyzes the cis-trans isomerization of proline imidic peptide bonds in oligopeptides.</text>
</comment>
<dbReference type="Pfam" id="PF00160">
    <property type="entry name" value="Pro_isomerase"/>
    <property type="match status" value="1"/>
</dbReference>
<evidence type="ECO:0000256" key="1">
    <source>
        <dbReference type="ARBA" id="ARBA00007365"/>
    </source>
</evidence>
<sequence>MYNIRSVLLAVFTLSCLALPCHAEQTEQAAETDKSEHYVTVQTDLGPMLIELYPQQAPISVANFLAYVDSGFYEGTIFHRVIPGFVVQGGGLTFDFNRKETLDPIKNESDNGLKNTYLTLSMARLNRPDTATSQFFINLKHNESLDGSENKPGYAVFGKVIAGENVVRAIVSEPRGIFRAYPDAPNAAVRILKTERGNHYKQAQPTSKLKDMIAQ</sequence>
<proteinExistence type="inferred from homology"/>
<evidence type="ECO:0000313" key="6">
    <source>
        <dbReference type="EMBL" id="MDX6849689.1"/>
    </source>
</evidence>
<comment type="catalytic activity">
    <reaction evidence="4">
        <text>[protein]-peptidylproline (omega=180) = [protein]-peptidylproline (omega=0)</text>
        <dbReference type="Rhea" id="RHEA:16237"/>
        <dbReference type="Rhea" id="RHEA-COMP:10747"/>
        <dbReference type="Rhea" id="RHEA-COMP:10748"/>
        <dbReference type="ChEBI" id="CHEBI:83833"/>
        <dbReference type="ChEBI" id="CHEBI:83834"/>
        <dbReference type="EC" id="5.2.1.8"/>
    </reaction>
</comment>
<feature type="chain" id="PRO_5044983462" description="Peptidyl-prolyl cis-trans isomerase" evidence="4">
    <location>
        <begin position="24"/>
        <end position="215"/>
    </location>
</feature>